<proteinExistence type="predicted"/>
<keyword evidence="1" id="KW-0472">Membrane</keyword>
<comment type="caution">
    <text evidence="2">The sequence shown here is derived from an EMBL/GenBank/DDBJ whole genome shotgun (WGS) entry which is preliminary data.</text>
</comment>
<name>A0ABW0PNT5_9BURK</name>
<sequence>MLRSTKWIPNPPTLQKAIDAGHVGVMDGAEGRAYSVSKQCPDRDRVIQAIGLRKTLELMWICILAGTVGGAAVLAIWHLARWSNTF</sequence>
<dbReference type="Proteomes" id="UP001596031">
    <property type="component" value="Unassembled WGS sequence"/>
</dbReference>
<keyword evidence="1" id="KW-0812">Transmembrane</keyword>
<gene>
    <name evidence="2" type="ORF">ACFPOU_23770</name>
</gene>
<feature type="transmembrane region" description="Helical" evidence="1">
    <location>
        <begin position="58"/>
        <end position="80"/>
    </location>
</feature>
<evidence type="ECO:0000256" key="1">
    <source>
        <dbReference type="SAM" id="Phobius"/>
    </source>
</evidence>
<dbReference type="EMBL" id="JBHSMS010000105">
    <property type="protein sequence ID" value="MFC5514125.1"/>
    <property type="molecule type" value="Genomic_DNA"/>
</dbReference>
<protein>
    <recommendedName>
        <fullName evidence="4">RING-type E3 ubiquitin transferase</fullName>
    </recommendedName>
</protein>
<organism evidence="2 3">
    <name type="scientific">Massilia jejuensis</name>
    <dbReference type="NCBI Taxonomy" id="648894"/>
    <lineage>
        <taxon>Bacteria</taxon>
        <taxon>Pseudomonadati</taxon>
        <taxon>Pseudomonadota</taxon>
        <taxon>Betaproteobacteria</taxon>
        <taxon>Burkholderiales</taxon>
        <taxon>Oxalobacteraceae</taxon>
        <taxon>Telluria group</taxon>
        <taxon>Massilia</taxon>
    </lineage>
</organism>
<dbReference type="RefSeq" id="WP_379727609.1">
    <property type="nucleotide sequence ID" value="NZ_JBHSMS010000105.1"/>
</dbReference>
<evidence type="ECO:0008006" key="4">
    <source>
        <dbReference type="Google" id="ProtNLM"/>
    </source>
</evidence>
<evidence type="ECO:0000313" key="2">
    <source>
        <dbReference type="EMBL" id="MFC5514125.1"/>
    </source>
</evidence>
<reference evidence="3" key="1">
    <citation type="journal article" date="2019" name="Int. J. Syst. Evol. Microbiol.">
        <title>The Global Catalogue of Microorganisms (GCM) 10K type strain sequencing project: providing services to taxonomists for standard genome sequencing and annotation.</title>
        <authorList>
            <consortium name="The Broad Institute Genomics Platform"/>
            <consortium name="The Broad Institute Genome Sequencing Center for Infectious Disease"/>
            <person name="Wu L."/>
            <person name="Ma J."/>
        </authorList>
    </citation>
    <scope>NUCLEOTIDE SEQUENCE [LARGE SCALE GENOMIC DNA]</scope>
    <source>
        <strain evidence="3">CCUG 38813</strain>
    </source>
</reference>
<keyword evidence="3" id="KW-1185">Reference proteome</keyword>
<keyword evidence="1" id="KW-1133">Transmembrane helix</keyword>
<accession>A0ABW0PNT5</accession>
<evidence type="ECO:0000313" key="3">
    <source>
        <dbReference type="Proteomes" id="UP001596031"/>
    </source>
</evidence>